<evidence type="ECO:0000313" key="3">
    <source>
        <dbReference type="Proteomes" id="UP000708208"/>
    </source>
</evidence>
<name>A0A8J2JRT6_9HEXA</name>
<evidence type="ECO:0000313" key="2">
    <source>
        <dbReference type="EMBL" id="CAG7722543.1"/>
    </source>
</evidence>
<feature type="region of interest" description="Disordered" evidence="1">
    <location>
        <begin position="17"/>
        <end position="71"/>
    </location>
</feature>
<evidence type="ECO:0000256" key="1">
    <source>
        <dbReference type="SAM" id="MobiDB-lite"/>
    </source>
</evidence>
<comment type="caution">
    <text evidence="2">The sequence shown here is derived from an EMBL/GenBank/DDBJ whole genome shotgun (WGS) entry which is preliminary data.</text>
</comment>
<proteinExistence type="predicted"/>
<sequence length="303" mass="34674">MYESILAHNLKHALDTNKYIHPRSRHPLVHDSSESPSSTSSGSSSQDMFSKSSDDQGEEQPNEETGCDEDMLYQVVRNGPSYWNRENRRLNAVTKVHGPATLLLTLSDASHNWANFIQNIGLLLRQWPFGPITCHYSRTEFTGRRGLVHVHVALWIDGAPKYDPDMEDVELEAYLSFLDDDVSTEWKQDQMHFCGFNCTMHEDTRGGDPDRVCSKRFPMFPMEKSVILKPFVDGEIQSANSLTNYRRNHVTIKSILKNTKPNILAACTFQQFLDRTVKMTLIDYQNSIRSCLDAPTLFLKRDP</sequence>
<evidence type="ECO:0008006" key="4">
    <source>
        <dbReference type="Google" id="ProtNLM"/>
    </source>
</evidence>
<feature type="compositionally biased region" description="Low complexity" evidence="1">
    <location>
        <begin position="34"/>
        <end position="51"/>
    </location>
</feature>
<accession>A0A8J2JRT6</accession>
<reference evidence="2" key="1">
    <citation type="submission" date="2021-06" db="EMBL/GenBank/DDBJ databases">
        <authorList>
            <person name="Hodson N. C."/>
            <person name="Mongue J. A."/>
            <person name="Jaron S. K."/>
        </authorList>
    </citation>
    <scope>NUCLEOTIDE SEQUENCE</scope>
</reference>
<feature type="compositionally biased region" description="Acidic residues" evidence="1">
    <location>
        <begin position="55"/>
        <end position="71"/>
    </location>
</feature>
<organism evidence="2 3">
    <name type="scientific">Allacma fusca</name>
    <dbReference type="NCBI Taxonomy" id="39272"/>
    <lineage>
        <taxon>Eukaryota</taxon>
        <taxon>Metazoa</taxon>
        <taxon>Ecdysozoa</taxon>
        <taxon>Arthropoda</taxon>
        <taxon>Hexapoda</taxon>
        <taxon>Collembola</taxon>
        <taxon>Symphypleona</taxon>
        <taxon>Sminthuridae</taxon>
        <taxon>Allacma</taxon>
    </lineage>
</organism>
<gene>
    <name evidence="2" type="ORF">AFUS01_LOCUS11674</name>
</gene>
<dbReference type="Proteomes" id="UP000708208">
    <property type="component" value="Unassembled WGS sequence"/>
</dbReference>
<keyword evidence="3" id="KW-1185">Reference proteome</keyword>
<dbReference type="EMBL" id="CAJVCH010090218">
    <property type="protein sequence ID" value="CAG7722543.1"/>
    <property type="molecule type" value="Genomic_DNA"/>
</dbReference>
<protein>
    <recommendedName>
        <fullName evidence="4">Helitron helicase-like domain-containing protein</fullName>
    </recommendedName>
</protein>
<dbReference type="AlphaFoldDB" id="A0A8J2JRT6"/>